<keyword evidence="3" id="KW-0808">Transferase</keyword>
<dbReference type="NCBIfam" id="TIGR03945">
    <property type="entry name" value="PLP_SbnA_fam"/>
    <property type="match status" value="1"/>
</dbReference>
<name>A0ABT4X7Z8_9BACI</name>
<evidence type="ECO:0000256" key="1">
    <source>
        <dbReference type="ARBA" id="ARBA00001933"/>
    </source>
</evidence>
<evidence type="ECO:0000256" key="2">
    <source>
        <dbReference type="ARBA" id="ARBA00011738"/>
    </source>
</evidence>
<dbReference type="SUPFAM" id="SSF53686">
    <property type="entry name" value="Tryptophan synthase beta subunit-like PLP-dependent enzymes"/>
    <property type="match status" value="1"/>
</dbReference>
<dbReference type="EMBL" id="JAQKAB010000015">
    <property type="protein sequence ID" value="MDA7028330.1"/>
    <property type="molecule type" value="Genomic_DNA"/>
</dbReference>
<dbReference type="RefSeq" id="WP_271342139.1">
    <property type="nucleotide sequence ID" value="NZ_JAQKAB010000015.1"/>
</dbReference>
<comment type="subunit">
    <text evidence="2">Homodimer.</text>
</comment>
<dbReference type="InterPro" id="IPR050214">
    <property type="entry name" value="Cys_Synth/Cystath_Beta-Synth"/>
</dbReference>
<dbReference type="CDD" id="cd01561">
    <property type="entry name" value="CBS_like"/>
    <property type="match status" value="1"/>
</dbReference>
<comment type="caution">
    <text evidence="6">The sequence shown here is derived from an EMBL/GenBank/DDBJ whole genome shotgun (WGS) entry which is preliminary data.</text>
</comment>
<evidence type="ECO:0000256" key="3">
    <source>
        <dbReference type="ARBA" id="ARBA00022679"/>
    </source>
</evidence>
<evidence type="ECO:0000313" key="6">
    <source>
        <dbReference type="EMBL" id="MDA7028330.1"/>
    </source>
</evidence>
<protein>
    <submittedName>
        <fullName evidence="6">2,3-diaminopropionate biosynthesis protein SbnA</fullName>
    </submittedName>
</protein>
<sequence>MLEKLQSLKHLIGNTQLVSLEHDQVNLFTKLEYQNLSGSVKVRPAFYILESAIKRGEIHEHSTVIESSSGNFAIALSTLCQRLGITFIPVIDPNINSIYESVLLSLTDHVEKVIERDETNGFLLTRLQRVQDLQEKIPDTFWTNQYGNPDAVAGHYYGLGDEIARSFDELDYVFLGVSSCGTIAGVSKRLKEKFPNIKVVAVDTEGSVIFGDKPRKRFIPGIGASLVPPNLKEAQIDEVLHISELDAIDGCHQMLKKHALFVGGSSGSVFAGIHNYFQKKMFAKKPNVLFICADGGTPYVNTVYNRNWVNTMREQHIMA</sequence>
<accession>A0ABT4X7Z8</accession>
<dbReference type="Proteomes" id="UP001211894">
    <property type="component" value="Unassembled WGS sequence"/>
</dbReference>
<gene>
    <name evidence="6" type="primary">sbnA</name>
    <name evidence="6" type="ORF">PJ311_17445</name>
</gene>
<dbReference type="PANTHER" id="PTHR10314">
    <property type="entry name" value="CYSTATHIONINE BETA-SYNTHASE"/>
    <property type="match status" value="1"/>
</dbReference>
<proteinExistence type="predicted"/>
<comment type="cofactor">
    <cofactor evidence="1">
        <name>pyridoxal 5'-phosphate</name>
        <dbReference type="ChEBI" id="CHEBI:597326"/>
    </cofactor>
</comment>
<dbReference type="Gene3D" id="3.40.50.1100">
    <property type="match status" value="2"/>
</dbReference>
<dbReference type="InterPro" id="IPR001926">
    <property type="entry name" value="TrpB-like_PALP"/>
</dbReference>
<evidence type="ECO:0000256" key="4">
    <source>
        <dbReference type="ARBA" id="ARBA00022898"/>
    </source>
</evidence>
<evidence type="ECO:0000259" key="5">
    <source>
        <dbReference type="Pfam" id="PF00291"/>
    </source>
</evidence>
<dbReference type="Pfam" id="PF00291">
    <property type="entry name" value="PALP"/>
    <property type="match status" value="1"/>
</dbReference>
<keyword evidence="7" id="KW-1185">Reference proteome</keyword>
<keyword evidence="4" id="KW-0663">Pyridoxal phosphate</keyword>
<organism evidence="6 7">
    <name type="scientific">Bacillus changyiensis</name>
    <dbReference type="NCBI Taxonomy" id="3004103"/>
    <lineage>
        <taxon>Bacteria</taxon>
        <taxon>Bacillati</taxon>
        <taxon>Bacillota</taxon>
        <taxon>Bacilli</taxon>
        <taxon>Bacillales</taxon>
        <taxon>Bacillaceae</taxon>
        <taxon>Bacillus</taxon>
    </lineage>
</organism>
<dbReference type="InterPro" id="IPR036052">
    <property type="entry name" value="TrpB-like_PALP_sf"/>
</dbReference>
<evidence type="ECO:0000313" key="7">
    <source>
        <dbReference type="Proteomes" id="UP001211894"/>
    </source>
</evidence>
<reference evidence="6 7" key="1">
    <citation type="submission" date="2023-01" db="EMBL/GenBank/DDBJ databases">
        <title>Bacillus changyiensis sp. nov., isolated from a coastal deposit.</title>
        <authorList>
            <person name="Xiao G."/>
            <person name="Lai Q."/>
            <person name="Hu Z."/>
            <person name="Shao Z."/>
        </authorList>
    </citation>
    <scope>NUCLEOTIDE SEQUENCE [LARGE SCALE GENOMIC DNA]</scope>
    <source>
        <strain evidence="6 7">CLL-7-23</strain>
    </source>
</reference>
<dbReference type="InterPro" id="IPR023927">
    <property type="entry name" value="SbnA"/>
</dbReference>
<feature type="domain" description="Tryptophan synthase beta chain-like PALP" evidence="5">
    <location>
        <begin position="10"/>
        <end position="292"/>
    </location>
</feature>